<dbReference type="EMBL" id="HE575321">
    <property type="protein sequence ID" value="CCC92274.1"/>
    <property type="molecule type" value="Genomic_DNA"/>
</dbReference>
<dbReference type="VEuPathDB" id="TriTrypDB:TcIL3000_8_4960"/>
<feature type="signal peptide" evidence="2">
    <location>
        <begin position="1"/>
        <end position="21"/>
    </location>
</feature>
<gene>
    <name evidence="3" type="ORF">TCIL3000_8_4960</name>
</gene>
<evidence type="ECO:0000256" key="1">
    <source>
        <dbReference type="SAM" id="Phobius"/>
    </source>
</evidence>
<keyword evidence="1" id="KW-1133">Transmembrane helix</keyword>
<name>G0USB1_TRYCI</name>
<dbReference type="AlphaFoldDB" id="G0USB1"/>
<keyword evidence="1" id="KW-0812">Transmembrane</keyword>
<sequence>MFHFGFAFFAVIMLAFHCTNCSRYSLHLFATSPSLTQRYLTPPSMAFQTPWIFIAVTGVPLFMVYTKSRRMDAKEIHEIQMRVKYRSEFWEKGNEFVRVHRTIVLKKLSETADPRIGEELNERECAAEADVQKQTRRLLWFW</sequence>
<feature type="chain" id="PRO_5003410136" evidence="2">
    <location>
        <begin position="22"/>
        <end position="142"/>
    </location>
</feature>
<protein>
    <submittedName>
        <fullName evidence="3">Uncharacterized protein</fullName>
    </submittedName>
</protein>
<proteinExistence type="predicted"/>
<keyword evidence="1" id="KW-0472">Membrane</keyword>
<evidence type="ECO:0000256" key="2">
    <source>
        <dbReference type="SAM" id="SignalP"/>
    </source>
</evidence>
<feature type="transmembrane region" description="Helical" evidence="1">
    <location>
        <begin position="45"/>
        <end position="65"/>
    </location>
</feature>
<reference evidence="3" key="1">
    <citation type="journal article" date="2012" name="Proc. Natl. Acad. Sci. U.S.A.">
        <title>Antigenic diversity is generated by distinct evolutionary mechanisms in African trypanosome species.</title>
        <authorList>
            <person name="Jackson A.P."/>
            <person name="Berry A."/>
            <person name="Aslett M."/>
            <person name="Allison H.C."/>
            <person name="Burton P."/>
            <person name="Vavrova-Anderson J."/>
            <person name="Brown R."/>
            <person name="Browne H."/>
            <person name="Corton N."/>
            <person name="Hauser H."/>
            <person name="Gamble J."/>
            <person name="Gilderthorp R."/>
            <person name="Marcello L."/>
            <person name="McQuillan J."/>
            <person name="Otto T.D."/>
            <person name="Quail M.A."/>
            <person name="Sanders M.J."/>
            <person name="van Tonder A."/>
            <person name="Ginger M.L."/>
            <person name="Field M.C."/>
            <person name="Barry J.D."/>
            <person name="Hertz-Fowler C."/>
            <person name="Berriman M."/>
        </authorList>
    </citation>
    <scope>NUCLEOTIDE SEQUENCE</scope>
    <source>
        <strain evidence="3">IL3000</strain>
    </source>
</reference>
<accession>G0USB1</accession>
<organism evidence="3">
    <name type="scientific">Trypanosoma congolense (strain IL3000)</name>
    <dbReference type="NCBI Taxonomy" id="1068625"/>
    <lineage>
        <taxon>Eukaryota</taxon>
        <taxon>Discoba</taxon>
        <taxon>Euglenozoa</taxon>
        <taxon>Kinetoplastea</taxon>
        <taxon>Metakinetoplastina</taxon>
        <taxon>Trypanosomatida</taxon>
        <taxon>Trypanosomatidae</taxon>
        <taxon>Trypanosoma</taxon>
        <taxon>Nannomonas</taxon>
    </lineage>
</organism>
<keyword evidence="2" id="KW-0732">Signal</keyword>
<evidence type="ECO:0000313" key="3">
    <source>
        <dbReference type="EMBL" id="CCC92274.1"/>
    </source>
</evidence>